<dbReference type="EMBL" id="VSRR010003244">
    <property type="protein sequence ID" value="MPC35309.1"/>
    <property type="molecule type" value="Genomic_DNA"/>
</dbReference>
<evidence type="ECO:0000313" key="2">
    <source>
        <dbReference type="Proteomes" id="UP000324222"/>
    </source>
</evidence>
<name>A0A5B7EQ97_PORTR</name>
<keyword evidence="2" id="KW-1185">Reference proteome</keyword>
<evidence type="ECO:0000313" key="1">
    <source>
        <dbReference type="EMBL" id="MPC35309.1"/>
    </source>
</evidence>
<gene>
    <name evidence="1" type="ORF">E2C01_028731</name>
</gene>
<protein>
    <submittedName>
        <fullName evidence="1">Uncharacterized protein</fullName>
    </submittedName>
</protein>
<accession>A0A5B7EQ97</accession>
<sequence length="104" mass="11642">MKEKGGRGSVMDAQDLETILLVWELYAEILEEEDGLPGTLPIHWDEARDSRKGRAVHLVNGYGGVVRNYQKLSNHRTHDQTWDQKEKVGMGAACGSLNHSDMGH</sequence>
<proteinExistence type="predicted"/>
<organism evidence="1 2">
    <name type="scientific">Portunus trituberculatus</name>
    <name type="common">Swimming crab</name>
    <name type="synonym">Neptunus trituberculatus</name>
    <dbReference type="NCBI Taxonomy" id="210409"/>
    <lineage>
        <taxon>Eukaryota</taxon>
        <taxon>Metazoa</taxon>
        <taxon>Ecdysozoa</taxon>
        <taxon>Arthropoda</taxon>
        <taxon>Crustacea</taxon>
        <taxon>Multicrustacea</taxon>
        <taxon>Malacostraca</taxon>
        <taxon>Eumalacostraca</taxon>
        <taxon>Eucarida</taxon>
        <taxon>Decapoda</taxon>
        <taxon>Pleocyemata</taxon>
        <taxon>Brachyura</taxon>
        <taxon>Eubrachyura</taxon>
        <taxon>Portunoidea</taxon>
        <taxon>Portunidae</taxon>
        <taxon>Portuninae</taxon>
        <taxon>Portunus</taxon>
    </lineage>
</organism>
<dbReference type="Proteomes" id="UP000324222">
    <property type="component" value="Unassembled WGS sequence"/>
</dbReference>
<reference evidence="1 2" key="1">
    <citation type="submission" date="2019-05" db="EMBL/GenBank/DDBJ databases">
        <title>Another draft genome of Portunus trituberculatus and its Hox gene families provides insights of decapod evolution.</title>
        <authorList>
            <person name="Jeong J.-H."/>
            <person name="Song I."/>
            <person name="Kim S."/>
            <person name="Choi T."/>
            <person name="Kim D."/>
            <person name="Ryu S."/>
            <person name="Kim W."/>
        </authorList>
    </citation>
    <scope>NUCLEOTIDE SEQUENCE [LARGE SCALE GENOMIC DNA]</scope>
    <source>
        <tissue evidence="1">Muscle</tissue>
    </source>
</reference>
<comment type="caution">
    <text evidence="1">The sequence shown here is derived from an EMBL/GenBank/DDBJ whole genome shotgun (WGS) entry which is preliminary data.</text>
</comment>
<dbReference type="AlphaFoldDB" id="A0A5B7EQ97"/>